<feature type="domain" description="Ig-like" evidence="6">
    <location>
        <begin position="1778"/>
        <end position="1866"/>
    </location>
</feature>
<feature type="domain" description="Ig-like" evidence="6">
    <location>
        <begin position="830"/>
        <end position="918"/>
    </location>
</feature>
<feature type="non-terminal residue" evidence="7">
    <location>
        <position position="3545"/>
    </location>
</feature>
<dbReference type="InterPro" id="IPR040849">
    <property type="entry name" value="MyBP-C_THB"/>
</dbReference>
<feature type="domain" description="Ig-like" evidence="6">
    <location>
        <begin position="2370"/>
        <end position="2454"/>
    </location>
</feature>
<feature type="domain" description="Ig-like" evidence="6">
    <location>
        <begin position="2857"/>
        <end position="2945"/>
    </location>
</feature>
<gene>
    <name evidence="7" type="ORF">CCH79_00019419</name>
</gene>
<accession>A0A315VT17</accession>
<feature type="domain" description="Ig-like" evidence="6">
    <location>
        <begin position="936"/>
        <end position="1025"/>
    </location>
</feature>
<dbReference type="SUPFAM" id="SSF48726">
    <property type="entry name" value="Immunoglobulin"/>
    <property type="match status" value="29"/>
</dbReference>
<feature type="domain" description="Ig-like" evidence="6">
    <location>
        <begin position="2949"/>
        <end position="3041"/>
    </location>
</feature>
<evidence type="ECO:0000313" key="7">
    <source>
        <dbReference type="EMBL" id="PWA26324.1"/>
    </source>
</evidence>
<sequence length="3545" mass="389838">MKAALNAEERQILQAELTKELPCLDRAVTIQSDVESGKVLHLQVITDQDLLSSEKSFSSEKPAPEQADTRKSPTLLQTVSQDEQRTVFCEDISEFEAKASSIVIQPQKEAQTVLHLQSIMPIEVLPKEGIFTDEKPDEQVATQKHEKSRSHAAVSEVRRELTADYHAELDLSVTGVQSNIRTEAKPQKILQISYQPMQLPKETPITVDLKHQKALVQKEDRWNVMHVTSVADSQVLEEGHTETLSGVDKFKCLTTIEPKMPTEPVQIEEKEISTESSISLKAAEQDFAVQIQEGQSVRQSIVMDEKRVLTGELSQKISKSESTKVIVSTQPKLSLMASESKDSTALPKEMMFVIQIPKPSSLNIRHQLREALQSAVASDQPVLLADVVGKLQAVEVQEVKVQREPKRSMFTYLITTTGAPIEITLSFEGEYPQKADLRTELQAAFHSIVYQEAHVLTSEQPGTMQLDKPQRAHVSSARSEQMLSTMVESVRVAESTVDFTAAKSQAAALKIESDVTVECAAEGGQVVVQESKTAKVEKSISSKTKITTETQVAFEQSVQISKKEMRSVMVESEEKEVGTAFVTTALPLATIPTEQTLDVSIQQEHREEIFKEEVTLSRSEQREYPEIVTSLQDLATEEDVPPVFRQKINPVEINVGGHAKFDCETEDAPNVTFKWYKSNIEIKQSEKYRIISRHTGSSLELLNPVKADSGDYTCKASNQHGFDSCTASLIVTEMYPPVFVSKPEPMTLFVGKQAVLQCSLTGSSPMEVVWHKDNIAITSEGNYVIKSEKNKYSLHIKSLKLTDQGVYLCKASNSVGTVTFTTELTVIRKPSFVRTFEPTSAAVNDPLKLECQVDEDTGVTVTWTRDGKKVHLSMDCKISFEDKVAVLEIPKSKLKDSGKYVCTATNEAGSSSCEAVVTVQGKNLQSVSPNTLSEPPAFVRKMEPKFTWKQGAAARLQCSVKGSPELHIHWFWNDRELSDGEKYKITFKNGVASVEILNLLVTDSGSYTCEVSNNAGSESCSTVVAVKEPARIVEPAESISVTAGDSATLECTISGSPELKVKWFKDGKEMISGRKYKMTLKDHVATMKILTAEKGDTSEYKMEVSNKVGKDQCTCSVTVLDRIMPPTFTKSLKRVDGNIGNDVSMDCRVSGSQPMTIVWFKDDQEIESGAKFQSEFKDSSATLRVSRLEKADSGVYKCKATNSAGFKETSGTLYVKEPPVFTEKPENQDVIPGAKVSFRAAFTGTAPLAVKWFKEEKEVVTGGIYFIKKDASSSTLDLHSVKPSDSSKYTCQVSNDAGKVDCSTVLFVKEPAKITEEAKSISVTQGDPATLEVRFSGTKPLKAKWRRAGKELTSGQRFKVQTTDTSSVLKILKTEKTDSGEFTFEISNDVGQSSCEATLTVLEPPCILEKPESMNVLPGSKVQFNVLLSGTPPLNIKWFKNKKEILSSADCSVVKDNTSSSLELFFAKSSDSGDYVCEIHNDVGSTSCQATLFVKEPPKFTRTPDRVSVVRPGQSKVFECQVTGTPEIDIYWFKEGSEISASDHFKMAFVNSVATLEVCGAETKDGGLYYCEARNEAGSESCSMELKVKEPPIFIKELSPVDVVKGSTTSFECQIAGTGPFEITWHKDGKEIKPSAKHGFSQMNDTLTLEIHRCDGVDVGEYQCTVANEVGSCTCKTTLSLKEPPAFTRRIEDCVTVLGKLAQFQCVVVGSPTLSVQWQKDESWILEDPRIERTFENNIATLRISACEASHAGRYSCQVINEAGQDKCFATLTVQEPPQILEKPEEIKVTVGDPVSLDCKVKGSPELKVRWMKDGKELQSIRQHKLIFENNISSLKIQGAQKADQGEYVFEVSNHISSCSCKVKVVVLEQVIPPSFIKPLVEMQEILGSFVQICCKISGSLPISVEWQKDGSKISSGIKHKLIQQDNSVSVEIEQLERPDAGSYSCKLTNAAGSCECSGSLRVKGQTLLFNLTGRNVLKTKVSTSLTRFIVLPSEPPSFVLLPESQAALPNATVRFKSTFTGTPPFTVKWFKDDTELMTGPTCFTGVDETSCFLELYSVAVAQSGIYSCQVGNDAGSVRCSADLTVKETPEFVLKLPATKFVKRDESLRLECKVHGTAPLKTTWYKHDTKVSDGGNYRTSFVDSVAVLELVSSSFDDDGVYTCEAQNDAGSVSCSTTLTVKDPPAFVKVPQPVEGLMGRDVSLYCEMSGSAPFQVAWFKDRKPLMESRKYKMVGEGSSATLHVIGIEPSDVGEYECKVSNSVGSDSCHTLVKLREPPSFVEKLSNMTVMLGEEVTLMATVRGSEPITVSWVQDKDHILRDSDNRKITFENNQVALTVFKADATVAGRYTCQLRNDAGSVDCFANLTVLEPAKIVDKPETLSVTAGDMAALEVKVCGTPELVPKWFKDGMELATSGKYKISFSQMISSLNVFSTEKLDSGEYTFQVMNQVGKDLSKINLTVLDKTVPPSFTRKLKDCKMTVGEAAEMECKVSGSPPFTISWYHDGEEVQSGPNCEVSFSDNSCTLRVPTLRMTDSGVYKCKAVNKAGFSETSATLAVKEPPSFVVPLQPMEAMPGSNVTFSGMVKGSVPLTLKWFRGTKEILPGKDCSFTLKDNQVILELHNVNRSHAGEYTCQIINDAGKESCAVNLTIKEPASFSKKLKNVSVEKGKPLTLECSYTGTPKITVSWFKDDQQIFASYKYNITTTESSCILECLSTDDKEAAGTYSCQVSNEAGKDTSEALVSILESQRFSLPCFIVSTEPPYFVESLEPMEVTAGDAVCLKCQVAGTPEIKVSWFKADGKVRSSSSCKLEYSKGVASLKLSKATKADIGEYTCKAENKIGSASSTCRLNVLEAKTPPSFPKKITSLQETEGQAVRFECRVAGSSPIEVSWLKDGEPLTQGGEFSMLYDDNTAVLQISRGEMRHSGEYTCVATNSVGSTSCRAKLTMQEPRYAPVFDRKLSPREVTVGDSIEMECHMTGSAPIKVTWSKDHKDIRSGGNYKISCVENTAHLTILKADKGDTGKYFCHASNDMGKDSCSTDISVKERKNPPMFTKKPSEHIEDTEGKLVKIEGRVSGSQPVSVSWFKDGKEIHSSDKYDISFKSNVAVLCIKSSQVTDSGRYSCQASNEAGRASCDVTVGILEAKKPPVFDVPLKPVTVDEGDKLSLRCHVCGSAPLKVQWMKDRKELSSAGSIRLGFSDGTASLEISSASKHDAGDYLCKATNEAGAEFCKAKVTVKEKPGAAKPETPAAAPTKKLDNLFFIEEPKSAHVTEKGTATFIAKVGGEPIPSVKWMKGKWRQLTHGGRISIVQKGQESKLEIREVTKSDSGQYRCVASNKHGEIECNADMHVDGKKEAPQLEGDLRAKLKKTPSKQKSPQEGKDIDIVELLRNVDPKEYEKYARMYGITDYRGLLQAIEQLKKERGEESGRPEVERGDRESDEDMARLVADLQKRMERTEPVTVVKDISNQSVFTNEEAVFECEIKINYPEITLSWYKGTQKLDTDNKYNISISGDRHLLKIKRCQPSDQGNYRVVCGPHISSAKLTVT</sequence>
<feature type="domain" description="Ig-like" evidence="6">
    <location>
        <begin position="1874"/>
        <end position="1962"/>
    </location>
</feature>
<feature type="domain" description="Ig-like" evidence="6">
    <location>
        <begin position="2560"/>
        <end position="2648"/>
    </location>
</feature>
<dbReference type="InterPro" id="IPR013098">
    <property type="entry name" value="Ig_I-set"/>
</dbReference>
<dbReference type="FunFam" id="2.60.40.10:FF:000022">
    <property type="entry name" value="Cardiac titin"/>
    <property type="match status" value="23"/>
</dbReference>
<dbReference type="GO" id="GO:0005886">
    <property type="term" value="C:plasma membrane"/>
    <property type="evidence" value="ECO:0007669"/>
    <property type="project" value="TreeGrafter"/>
</dbReference>
<keyword evidence="4" id="KW-0393">Immunoglobulin domain</keyword>
<evidence type="ECO:0000256" key="3">
    <source>
        <dbReference type="ARBA" id="ARBA00023157"/>
    </source>
</evidence>
<dbReference type="FunFam" id="2.60.40.10:FF:000107">
    <property type="entry name" value="Myosin, light chain kinase a"/>
    <property type="match status" value="4"/>
</dbReference>
<evidence type="ECO:0000313" key="8">
    <source>
        <dbReference type="Proteomes" id="UP000250572"/>
    </source>
</evidence>
<keyword evidence="2" id="KW-0677">Repeat</keyword>
<feature type="domain" description="Ig-like" evidence="6">
    <location>
        <begin position="641"/>
        <end position="732"/>
    </location>
</feature>
<dbReference type="SMART" id="SM00409">
    <property type="entry name" value="IG"/>
    <property type="match status" value="29"/>
</dbReference>
<dbReference type="Pfam" id="PF18362">
    <property type="entry name" value="THB"/>
    <property type="match status" value="1"/>
</dbReference>
<feature type="domain" description="Ig-like" evidence="6">
    <location>
        <begin position="2277"/>
        <end position="2366"/>
    </location>
</feature>
<dbReference type="PANTHER" id="PTHR45080">
    <property type="entry name" value="CONTACTIN 5"/>
    <property type="match status" value="1"/>
</dbReference>
<dbReference type="CDD" id="cd00096">
    <property type="entry name" value="Ig"/>
    <property type="match status" value="12"/>
</dbReference>
<reference evidence="7 8" key="1">
    <citation type="journal article" date="2018" name="G3 (Bethesda)">
        <title>A High-Quality Reference Genome for the Invasive Mosquitofish Gambusia affinis Using a Chicago Library.</title>
        <authorList>
            <person name="Hoffberg S.L."/>
            <person name="Troendle N.J."/>
            <person name="Glenn T.C."/>
            <person name="Mahmud O."/>
            <person name="Louha S."/>
            <person name="Chalopin D."/>
            <person name="Bennetzen J.L."/>
            <person name="Mauricio R."/>
        </authorList>
    </citation>
    <scope>NUCLEOTIDE SEQUENCE [LARGE SCALE GENOMIC DNA]</scope>
    <source>
        <strain evidence="7">NE01/NJP1002.9</strain>
        <tissue evidence="7">Muscle</tissue>
    </source>
</reference>
<dbReference type="GO" id="GO:0003007">
    <property type="term" value="P:heart morphogenesis"/>
    <property type="evidence" value="ECO:0007669"/>
    <property type="project" value="UniProtKB-ARBA"/>
</dbReference>
<evidence type="ECO:0000256" key="2">
    <source>
        <dbReference type="ARBA" id="ARBA00022737"/>
    </source>
</evidence>
<feature type="domain" description="Ig-like" evidence="6">
    <location>
        <begin position="2652"/>
        <end position="2742"/>
    </location>
</feature>
<dbReference type="FunFam" id="2.60.40.10:FF:001272">
    <property type="entry name" value="titin isoform X1"/>
    <property type="match status" value="1"/>
</dbReference>
<keyword evidence="8" id="KW-1185">Reference proteome</keyword>
<feature type="compositionally biased region" description="Basic and acidic residues" evidence="5">
    <location>
        <begin position="3419"/>
        <end position="3435"/>
    </location>
</feature>
<dbReference type="STRING" id="33528.ENSGAFP00000012846"/>
<dbReference type="Proteomes" id="UP000250572">
    <property type="component" value="Unassembled WGS sequence"/>
</dbReference>
<dbReference type="InterPro" id="IPR003598">
    <property type="entry name" value="Ig_sub2"/>
</dbReference>
<feature type="region of interest" description="Disordered" evidence="5">
    <location>
        <begin position="3419"/>
        <end position="3439"/>
    </location>
</feature>
<evidence type="ECO:0000259" key="6">
    <source>
        <dbReference type="PROSITE" id="PS50835"/>
    </source>
</evidence>
<feature type="domain" description="Ig-like" evidence="6">
    <location>
        <begin position="1311"/>
        <end position="1400"/>
    </location>
</feature>
<dbReference type="PROSITE" id="PS50835">
    <property type="entry name" value="IG_LIKE"/>
    <property type="match status" value="29"/>
</dbReference>
<feature type="domain" description="Ig-like" evidence="6">
    <location>
        <begin position="2184"/>
        <end position="2272"/>
    </location>
</feature>
<organism evidence="7 8">
    <name type="scientific">Gambusia affinis</name>
    <name type="common">Western mosquitofish</name>
    <name type="synonym">Heterandria affinis</name>
    <dbReference type="NCBI Taxonomy" id="33528"/>
    <lineage>
        <taxon>Eukaryota</taxon>
        <taxon>Metazoa</taxon>
        <taxon>Chordata</taxon>
        <taxon>Craniata</taxon>
        <taxon>Vertebrata</taxon>
        <taxon>Euteleostomi</taxon>
        <taxon>Actinopterygii</taxon>
        <taxon>Neopterygii</taxon>
        <taxon>Teleostei</taxon>
        <taxon>Neoteleostei</taxon>
        <taxon>Acanthomorphata</taxon>
        <taxon>Ovalentaria</taxon>
        <taxon>Atherinomorphae</taxon>
        <taxon>Cyprinodontiformes</taxon>
        <taxon>Poeciliidae</taxon>
        <taxon>Poeciliinae</taxon>
        <taxon>Gambusia</taxon>
    </lineage>
</organism>
<feature type="domain" description="Ig-like" evidence="6">
    <location>
        <begin position="3247"/>
        <end position="3347"/>
    </location>
</feature>
<feature type="domain" description="Ig-like" evidence="6">
    <location>
        <begin position="3145"/>
        <end position="3234"/>
    </location>
</feature>
<dbReference type="EMBL" id="NHOQ01001165">
    <property type="protein sequence ID" value="PWA26324.1"/>
    <property type="molecule type" value="Genomic_DNA"/>
</dbReference>
<dbReference type="Pfam" id="PF07679">
    <property type="entry name" value="I-set"/>
    <property type="match status" value="29"/>
</dbReference>
<feature type="domain" description="Ig-like" evidence="6">
    <location>
        <begin position="2467"/>
        <end position="2555"/>
    </location>
</feature>
<feature type="domain" description="Ig-like" evidence="6">
    <location>
        <begin position="1498"/>
        <end position="1587"/>
    </location>
</feature>
<dbReference type="Gene3D" id="2.60.40.10">
    <property type="entry name" value="Immunoglobulins"/>
    <property type="match status" value="29"/>
</dbReference>
<dbReference type="GO" id="GO:0007156">
    <property type="term" value="P:homophilic cell adhesion via plasma membrane adhesion molecules"/>
    <property type="evidence" value="ECO:0007669"/>
    <property type="project" value="TreeGrafter"/>
</dbReference>
<evidence type="ECO:0000256" key="5">
    <source>
        <dbReference type="SAM" id="MobiDB-lite"/>
    </source>
</evidence>
<feature type="domain" description="Ig-like" evidence="6">
    <location>
        <begin position="1405"/>
        <end position="1493"/>
    </location>
</feature>
<dbReference type="SMART" id="SM00406">
    <property type="entry name" value="IGv"/>
    <property type="match status" value="9"/>
</dbReference>
<dbReference type="InterPro" id="IPR013783">
    <property type="entry name" value="Ig-like_fold"/>
</dbReference>
<dbReference type="InterPro" id="IPR003599">
    <property type="entry name" value="Ig_sub"/>
</dbReference>
<dbReference type="InterPro" id="IPR050958">
    <property type="entry name" value="Cell_Adh-Cytoskel_Orgn"/>
</dbReference>
<feature type="domain" description="Ig-like" evidence="6">
    <location>
        <begin position="1997"/>
        <end position="2085"/>
    </location>
</feature>
<name>A0A315VT17_GAMAF</name>
<protein>
    <recommendedName>
        <fullName evidence="6">Ig-like domain-containing protein</fullName>
    </recommendedName>
</protein>
<keyword evidence="3" id="KW-1015">Disulfide bond</keyword>
<dbReference type="PANTHER" id="PTHR45080:SF8">
    <property type="entry name" value="IG-LIKE DOMAIN-CONTAINING PROTEIN"/>
    <property type="match status" value="1"/>
</dbReference>
<feature type="domain" description="Ig-like" evidence="6">
    <location>
        <begin position="1685"/>
        <end position="1773"/>
    </location>
</feature>
<feature type="domain" description="Ig-like" evidence="6">
    <location>
        <begin position="1029"/>
        <end position="1118"/>
    </location>
</feature>
<dbReference type="FunFam" id="2.60.40.10:FF:001342">
    <property type="entry name" value="titin isoform X1"/>
    <property type="match status" value="1"/>
</dbReference>
<comment type="caution">
    <text evidence="7">The sequence shown here is derived from an EMBL/GenBank/DDBJ whole genome shotgun (WGS) entry which is preliminary data.</text>
</comment>
<feature type="domain" description="Ig-like" evidence="6">
    <location>
        <begin position="1126"/>
        <end position="1214"/>
    </location>
</feature>
<feature type="domain" description="Ig-like" evidence="6">
    <location>
        <begin position="2090"/>
        <end position="2179"/>
    </location>
</feature>
<feature type="region of interest" description="Disordered" evidence="5">
    <location>
        <begin position="53"/>
        <end position="77"/>
    </location>
</feature>
<feature type="domain" description="Ig-like" evidence="6">
    <location>
        <begin position="3049"/>
        <end position="3138"/>
    </location>
</feature>
<feature type="domain" description="Ig-like" evidence="6">
    <location>
        <begin position="1591"/>
        <end position="1680"/>
    </location>
</feature>
<evidence type="ECO:0000256" key="4">
    <source>
        <dbReference type="ARBA" id="ARBA00023319"/>
    </source>
</evidence>
<feature type="domain" description="Ig-like" evidence="6">
    <location>
        <begin position="1219"/>
        <end position="1307"/>
    </location>
</feature>
<dbReference type="GO" id="GO:0055013">
    <property type="term" value="P:cardiac muscle cell development"/>
    <property type="evidence" value="ECO:0007669"/>
    <property type="project" value="UniProtKB-ARBA"/>
</dbReference>
<dbReference type="SMART" id="SM00408">
    <property type="entry name" value="IGc2"/>
    <property type="match status" value="28"/>
</dbReference>
<feature type="domain" description="Ig-like" evidence="6">
    <location>
        <begin position="3457"/>
        <end position="3529"/>
    </location>
</feature>
<dbReference type="InterPro" id="IPR007110">
    <property type="entry name" value="Ig-like_dom"/>
</dbReference>
<keyword evidence="1" id="KW-0732">Signal</keyword>
<feature type="domain" description="Ig-like" evidence="6">
    <location>
        <begin position="736"/>
        <end position="825"/>
    </location>
</feature>
<proteinExistence type="predicted"/>
<dbReference type="InterPro" id="IPR036179">
    <property type="entry name" value="Ig-like_dom_sf"/>
</dbReference>
<evidence type="ECO:0000256" key="1">
    <source>
        <dbReference type="ARBA" id="ARBA00022729"/>
    </source>
</evidence>
<dbReference type="InterPro" id="IPR013106">
    <property type="entry name" value="Ig_V-set"/>
</dbReference>
<feature type="domain" description="Ig-like" evidence="6">
    <location>
        <begin position="2761"/>
        <end position="2849"/>
    </location>
</feature>